<reference evidence="4" key="1">
    <citation type="submission" date="2019-11" db="EMBL/GenBank/DDBJ databases">
        <authorList>
            <person name="Feng L."/>
        </authorList>
    </citation>
    <scope>NUCLEOTIDE SEQUENCE</scope>
    <source>
        <strain evidence="4">SLutetiensisLFYP71</strain>
    </source>
</reference>
<dbReference type="AlphaFoldDB" id="A0A6N3D5R3"/>
<sequence>MTLCIIANPHSGNRSAKEVIKRLKNKLNQEIAVFLTRYPDDEENQVNDVLETFQPEKDRLLILGGDGTLSKVLY</sequence>
<evidence type="ECO:0000313" key="4">
    <source>
        <dbReference type="EMBL" id="VYU23194.1"/>
    </source>
</evidence>
<keyword evidence="4" id="KW-0418">Kinase</keyword>
<proteinExistence type="predicted"/>
<keyword evidence="4" id="KW-0808">Transferase</keyword>
<keyword evidence="1" id="KW-0547">Nucleotide-binding</keyword>
<evidence type="ECO:0000256" key="1">
    <source>
        <dbReference type="ARBA" id="ARBA00022741"/>
    </source>
</evidence>
<dbReference type="SUPFAM" id="SSF111331">
    <property type="entry name" value="NAD kinase/diacylglycerol kinase-like"/>
    <property type="match status" value="1"/>
</dbReference>
<dbReference type="GO" id="GO:0005524">
    <property type="term" value="F:ATP binding"/>
    <property type="evidence" value="ECO:0007669"/>
    <property type="project" value="UniProtKB-KW"/>
</dbReference>
<accession>A0A6N3D5R3</accession>
<gene>
    <name evidence="4" type="ORF">SLLFYP71_01814</name>
</gene>
<evidence type="ECO:0000259" key="3">
    <source>
        <dbReference type="PROSITE" id="PS50146"/>
    </source>
</evidence>
<organism evidence="4">
    <name type="scientific">Streptococcus lutetiensis</name>
    <dbReference type="NCBI Taxonomy" id="150055"/>
    <lineage>
        <taxon>Bacteria</taxon>
        <taxon>Bacillati</taxon>
        <taxon>Bacillota</taxon>
        <taxon>Bacilli</taxon>
        <taxon>Lactobacillales</taxon>
        <taxon>Streptococcaceae</taxon>
        <taxon>Streptococcus</taxon>
    </lineage>
</organism>
<dbReference type="GO" id="GO:0016301">
    <property type="term" value="F:kinase activity"/>
    <property type="evidence" value="ECO:0007669"/>
    <property type="project" value="UniProtKB-KW"/>
</dbReference>
<feature type="domain" description="DAGKc" evidence="3">
    <location>
        <begin position="1"/>
        <end position="74"/>
    </location>
</feature>
<keyword evidence="2" id="KW-0067">ATP-binding</keyword>
<evidence type="ECO:0000256" key="2">
    <source>
        <dbReference type="ARBA" id="ARBA00022840"/>
    </source>
</evidence>
<dbReference type="InterPro" id="IPR017438">
    <property type="entry name" value="ATP-NAD_kinase_N"/>
</dbReference>
<dbReference type="Pfam" id="PF00781">
    <property type="entry name" value="DAGK_cat"/>
    <property type="match status" value="1"/>
</dbReference>
<dbReference type="PROSITE" id="PS50146">
    <property type="entry name" value="DAGK"/>
    <property type="match status" value="1"/>
</dbReference>
<dbReference type="EMBL" id="CACRUI010000039">
    <property type="protein sequence ID" value="VYU23194.1"/>
    <property type="molecule type" value="Genomic_DNA"/>
</dbReference>
<dbReference type="InterPro" id="IPR016064">
    <property type="entry name" value="NAD/diacylglycerol_kinase_sf"/>
</dbReference>
<dbReference type="Gene3D" id="3.40.50.10330">
    <property type="entry name" value="Probable inorganic polyphosphate/atp-NAD kinase, domain 1"/>
    <property type="match status" value="1"/>
</dbReference>
<protein>
    <submittedName>
        <fullName evidence="4">Diacylglycerol kinase catalytic domain protein</fullName>
    </submittedName>
</protein>
<name>A0A6N3D5R3_9STRE</name>
<dbReference type="InterPro" id="IPR001206">
    <property type="entry name" value="Diacylglycerol_kinase_cat_dom"/>
</dbReference>